<dbReference type="Pfam" id="PF10020">
    <property type="entry name" value="DUF2262"/>
    <property type="match status" value="1"/>
</dbReference>
<reference evidence="2 3" key="1">
    <citation type="submission" date="2017-08" db="EMBL/GenBank/DDBJ databases">
        <title>Draft genome sequence of filamentous cyanobacterium Calothrix elsteri CCALA 953.</title>
        <authorList>
            <person name="Gagunashvili A.N."/>
            <person name="Elster J."/>
            <person name="Andresson O.S."/>
        </authorList>
    </citation>
    <scope>NUCLEOTIDE SEQUENCE [LARGE SCALE GENOMIC DNA]</scope>
    <source>
        <strain evidence="2 3">CCALA 953</strain>
    </source>
</reference>
<evidence type="ECO:0000259" key="1">
    <source>
        <dbReference type="Pfam" id="PF10020"/>
    </source>
</evidence>
<keyword evidence="3" id="KW-1185">Reference proteome</keyword>
<dbReference type="EMBL" id="NTFS01000006">
    <property type="protein sequence ID" value="PAX60552.1"/>
    <property type="molecule type" value="Genomic_DNA"/>
</dbReference>
<accession>A0A2A2TQ41</accession>
<gene>
    <name evidence="2" type="ORF">CK510_01130</name>
</gene>
<sequence>MSEQTIYDEILGELVWNQDDECWTSQVQFTLEHIVNITIDPEDVETGSIILMARKSFSQLQQNEDNIRHLISEQMLGDYNENWNDGEKIDIQDFIDSIKLEDIVFNANGNIQLFYNDGYLFAGHGIMVTIDDTGSYQEAILFG</sequence>
<dbReference type="Proteomes" id="UP000218238">
    <property type="component" value="Unassembled WGS sequence"/>
</dbReference>
<proteinExistence type="predicted"/>
<dbReference type="AlphaFoldDB" id="A0A2A2TQ41"/>
<protein>
    <recommendedName>
        <fullName evidence="1">DUF2262 domain-containing protein</fullName>
    </recommendedName>
</protein>
<dbReference type="RefSeq" id="WP_095719930.1">
    <property type="nucleotide sequence ID" value="NZ_NTFS01000006.1"/>
</dbReference>
<name>A0A2A2TQ41_9CYAN</name>
<dbReference type="OrthoDB" id="1151029at2"/>
<evidence type="ECO:0000313" key="3">
    <source>
        <dbReference type="Proteomes" id="UP000218238"/>
    </source>
</evidence>
<evidence type="ECO:0000313" key="2">
    <source>
        <dbReference type="EMBL" id="PAX60552.1"/>
    </source>
</evidence>
<comment type="caution">
    <text evidence="2">The sequence shown here is derived from an EMBL/GenBank/DDBJ whole genome shotgun (WGS) entry which is preliminary data.</text>
</comment>
<feature type="domain" description="DUF2262" evidence="1">
    <location>
        <begin position="8"/>
        <end position="139"/>
    </location>
</feature>
<dbReference type="InterPro" id="IPR019260">
    <property type="entry name" value="DUF2262"/>
</dbReference>
<organism evidence="2 3">
    <name type="scientific">Brunnivagina elsteri CCALA 953</name>
    <dbReference type="NCBI Taxonomy" id="987040"/>
    <lineage>
        <taxon>Bacteria</taxon>
        <taxon>Bacillati</taxon>
        <taxon>Cyanobacteriota</taxon>
        <taxon>Cyanophyceae</taxon>
        <taxon>Nostocales</taxon>
        <taxon>Calotrichaceae</taxon>
        <taxon>Brunnivagina</taxon>
    </lineage>
</organism>